<dbReference type="GO" id="GO:0005778">
    <property type="term" value="C:peroxisomal membrane"/>
    <property type="evidence" value="ECO:0007669"/>
    <property type="project" value="UniProtKB-SubCell"/>
</dbReference>
<evidence type="ECO:0000256" key="13">
    <source>
        <dbReference type="ARBA" id="ARBA00022927"/>
    </source>
</evidence>
<feature type="domain" description="RING-type" evidence="22">
    <location>
        <begin position="1139"/>
        <end position="1228"/>
    </location>
</feature>
<dbReference type="STRING" id="767770.A0A1L9MUZ6"/>
<dbReference type="InterPro" id="IPR013083">
    <property type="entry name" value="Znf_RING/FYVE/PHD"/>
</dbReference>
<dbReference type="GO" id="GO:0008270">
    <property type="term" value="F:zinc ion binding"/>
    <property type="evidence" value="ECO:0007669"/>
    <property type="project" value="UniProtKB-KW"/>
</dbReference>
<feature type="compositionally biased region" description="Polar residues" evidence="20">
    <location>
        <begin position="1091"/>
        <end position="1106"/>
    </location>
</feature>
<dbReference type="Gene3D" id="3.30.40.10">
    <property type="entry name" value="Zinc/RING finger domain, C3HC4 (zinc finger)"/>
    <property type="match status" value="1"/>
</dbReference>
<dbReference type="GO" id="GO:0048255">
    <property type="term" value="P:mRNA stabilization"/>
    <property type="evidence" value="ECO:0007669"/>
    <property type="project" value="TreeGrafter"/>
</dbReference>
<comment type="subcellular location">
    <subcellularLocation>
        <location evidence="2 19">Mitochondrion inner membrane</location>
        <topology evidence="2 19">Peripheral membrane protein</topology>
        <orientation evidence="2 19">Matrix side</orientation>
    </subcellularLocation>
    <subcellularLocation>
        <location evidence="3">Peroxisome membrane</location>
        <topology evidence="3">Multi-pass membrane protein</topology>
    </subcellularLocation>
</comment>
<evidence type="ECO:0000256" key="17">
    <source>
        <dbReference type="ARBA" id="ARBA00023136"/>
    </source>
</evidence>
<dbReference type="GO" id="GO:0016567">
    <property type="term" value="P:protein ubiquitination"/>
    <property type="evidence" value="ECO:0007669"/>
    <property type="project" value="UniProtKB-ARBA"/>
</dbReference>
<accession>A0A1L9MUZ6</accession>
<organism evidence="23 24">
    <name type="scientific">Aspergillus tubingensis (strain CBS 134.48)</name>
    <dbReference type="NCBI Taxonomy" id="767770"/>
    <lineage>
        <taxon>Eukaryota</taxon>
        <taxon>Fungi</taxon>
        <taxon>Dikarya</taxon>
        <taxon>Ascomycota</taxon>
        <taxon>Pezizomycotina</taxon>
        <taxon>Eurotiomycetes</taxon>
        <taxon>Eurotiomycetidae</taxon>
        <taxon>Eurotiales</taxon>
        <taxon>Aspergillaceae</taxon>
        <taxon>Aspergillus</taxon>
        <taxon>Aspergillus subgen. Circumdati</taxon>
    </lineage>
</organism>
<dbReference type="OMA" id="CASTWIP"/>
<dbReference type="InterPro" id="IPR043519">
    <property type="entry name" value="NT_sf"/>
</dbReference>
<keyword evidence="9" id="KW-0479">Metal-binding</keyword>
<keyword evidence="24" id="KW-1185">Reference proteome</keyword>
<dbReference type="SUPFAM" id="SSF81301">
    <property type="entry name" value="Nucleotidyltransferase"/>
    <property type="match status" value="1"/>
</dbReference>
<dbReference type="InterPro" id="IPR001841">
    <property type="entry name" value="Znf_RING"/>
</dbReference>
<evidence type="ECO:0000256" key="18">
    <source>
        <dbReference type="ARBA" id="ARBA00023140"/>
    </source>
</evidence>
<feature type="region of interest" description="Disordered" evidence="20">
    <location>
        <begin position="142"/>
        <end position="161"/>
    </location>
</feature>
<dbReference type="VEuPathDB" id="FungiDB:ASPTUDRAFT_77690"/>
<dbReference type="SMART" id="SM00184">
    <property type="entry name" value="RING"/>
    <property type="match status" value="1"/>
</dbReference>
<evidence type="ECO:0000256" key="14">
    <source>
        <dbReference type="ARBA" id="ARBA00022946"/>
    </source>
</evidence>
<dbReference type="GO" id="GO:0005743">
    <property type="term" value="C:mitochondrial inner membrane"/>
    <property type="evidence" value="ECO:0007669"/>
    <property type="project" value="UniProtKB-SubCell"/>
</dbReference>
<proteinExistence type="inferred from homology"/>
<evidence type="ECO:0000256" key="4">
    <source>
        <dbReference type="ARBA" id="ARBA00004906"/>
    </source>
</evidence>
<feature type="compositionally biased region" description="Basic and acidic residues" evidence="20">
    <location>
        <begin position="420"/>
        <end position="430"/>
    </location>
</feature>
<feature type="compositionally biased region" description="Low complexity" evidence="20">
    <location>
        <begin position="104"/>
        <end position="116"/>
    </location>
</feature>
<dbReference type="Gene3D" id="3.30.460.10">
    <property type="entry name" value="Beta Polymerase, domain 2"/>
    <property type="match status" value="1"/>
</dbReference>
<dbReference type="InterPro" id="IPR040152">
    <property type="entry name" value="Atp25"/>
</dbReference>
<keyword evidence="15 21" id="KW-1133">Transmembrane helix</keyword>
<dbReference type="PANTHER" id="PTHR28087:SF1">
    <property type="entry name" value="ATPASE SYNTHESIS PROTEIN 25, MITOCHONDRIAL"/>
    <property type="match status" value="1"/>
</dbReference>
<feature type="compositionally biased region" description="Basic and acidic residues" evidence="20">
    <location>
        <begin position="397"/>
        <end position="407"/>
    </location>
</feature>
<dbReference type="OrthoDB" id="107372at2759"/>
<evidence type="ECO:0000256" key="12">
    <source>
        <dbReference type="ARBA" id="ARBA00022833"/>
    </source>
</evidence>
<protein>
    <recommendedName>
        <fullName evidence="19">ATPase synthesis protein 25</fullName>
    </recommendedName>
</protein>
<dbReference type="GO" id="GO:0016562">
    <property type="term" value="P:protein import into peroxisome matrix, receptor recycling"/>
    <property type="evidence" value="ECO:0007669"/>
    <property type="project" value="UniProtKB-ARBA"/>
</dbReference>
<keyword evidence="18" id="KW-0576">Peroxisome</keyword>
<evidence type="ECO:0000256" key="9">
    <source>
        <dbReference type="ARBA" id="ARBA00022723"/>
    </source>
</evidence>
<feature type="compositionally biased region" description="Basic and acidic residues" evidence="20">
    <location>
        <begin position="1197"/>
        <end position="1222"/>
    </location>
</feature>
<evidence type="ECO:0000256" key="11">
    <source>
        <dbReference type="ARBA" id="ARBA00022792"/>
    </source>
</evidence>
<evidence type="ECO:0000256" key="15">
    <source>
        <dbReference type="ARBA" id="ARBA00022989"/>
    </source>
</evidence>
<comment type="similarity">
    <text evidence="6 19">Belongs to the ATP25 family.</text>
</comment>
<keyword evidence="16 19" id="KW-0496">Mitochondrion</keyword>
<dbReference type="EMBL" id="KV878206">
    <property type="protein sequence ID" value="OJI80870.1"/>
    <property type="molecule type" value="Genomic_DNA"/>
</dbReference>
<name>A0A1L9MUZ6_ASPTC</name>
<evidence type="ECO:0000256" key="19">
    <source>
        <dbReference type="RuleBase" id="RU367062"/>
    </source>
</evidence>
<dbReference type="GO" id="GO:0140053">
    <property type="term" value="P:mitochondrial gene expression"/>
    <property type="evidence" value="ECO:0007669"/>
    <property type="project" value="UniProtKB-UniRule"/>
</dbReference>
<keyword evidence="12" id="KW-0862">Zinc</keyword>
<comment type="similarity">
    <text evidence="5">Belongs to the pex2/pex10/pex12 family.</text>
</comment>
<evidence type="ECO:0000256" key="3">
    <source>
        <dbReference type="ARBA" id="ARBA00004585"/>
    </source>
</evidence>
<feature type="compositionally biased region" description="Low complexity" evidence="20">
    <location>
        <begin position="1076"/>
        <end position="1090"/>
    </location>
</feature>
<evidence type="ECO:0000256" key="2">
    <source>
        <dbReference type="ARBA" id="ARBA00004443"/>
    </source>
</evidence>
<evidence type="ECO:0000256" key="10">
    <source>
        <dbReference type="ARBA" id="ARBA00022771"/>
    </source>
</evidence>
<evidence type="ECO:0000256" key="7">
    <source>
        <dbReference type="ARBA" id="ARBA00022448"/>
    </source>
</evidence>
<keyword evidence="8 21" id="KW-0812">Transmembrane</keyword>
<feature type="region of interest" description="Disordered" evidence="20">
    <location>
        <begin position="391"/>
        <end position="432"/>
    </location>
</feature>
<evidence type="ECO:0000256" key="6">
    <source>
        <dbReference type="ARBA" id="ARBA00010787"/>
    </source>
</evidence>
<comment type="function">
    <text evidence="1">Probable mitochondrial mRNA stabilization factor.</text>
</comment>
<evidence type="ECO:0000256" key="16">
    <source>
        <dbReference type="ARBA" id="ARBA00023128"/>
    </source>
</evidence>
<dbReference type="InterPro" id="IPR006845">
    <property type="entry name" value="Pex_N"/>
</dbReference>
<feature type="transmembrane region" description="Helical" evidence="21">
    <location>
        <begin position="58"/>
        <end position="76"/>
    </location>
</feature>
<evidence type="ECO:0000256" key="20">
    <source>
        <dbReference type="SAM" id="MobiDB-lite"/>
    </source>
</evidence>
<evidence type="ECO:0000256" key="5">
    <source>
        <dbReference type="ARBA" id="ARBA00008704"/>
    </source>
</evidence>
<keyword evidence="7" id="KW-0813">Transport</keyword>
<comment type="pathway">
    <text evidence="4">Protein modification; protein ubiquitination.</text>
</comment>
<dbReference type="Pfam" id="PF04757">
    <property type="entry name" value="Pex2_Pex12"/>
    <property type="match status" value="1"/>
</dbReference>
<dbReference type="FunFam" id="3.30.460.10:FF:000044">
    <property type="entry name" value="ATPase synthesis protein 25, mitochondrial"/>
    <property type="match status" value="1"/>
</dbReference>
<feature type="region of interest" description="Disordered" evidence="20">
    <location>
        <begin position="102"/>
        <end position="132"/>
    </location>
</feature>
<evidence type="ECO:0000256" key="8">
    <source>
        <dbReference type="ARBA" id="ARBA00022692"/>
    </source>
</evidence>
<dbReference type="Proteomes" id="UP000184304">
    <property type="component" value="Unassembled WGS sequence"/>
</dbReference>
<dbReference type="AlphaFoldDB" id="A0A1L9MUZ6"/>
<evidence type="ECO:0000313" key="24">
    <source>
        <dbReference type="Proteomes" id="UP000184304"/>
    </source>
</evidence>
<dbReference type="SUPFAM" id="SSF57850">
    <property type="entry name" value="RING/U-box"/>
    <property type="match status" value="1"/>
</dbReference>
<feature type="region of interest" description="Disordered" evidence="20">
    <location>
        <begin position="982"/>
        <end position="1002"/>
    </location>
</feature>
<feature type="transmembrane region" description="Helical" evidence="21">
    <location>
        <begin position="20"/>
        <end position="46"/>
    </location>
</feature>
<gene>
    <name evidence="23" type="ORF">ASPTUDRAFT_77690</name>
</gene>
<feature type="region of interest" description="Disordered" evidence="20">
    <location>
        <begin position="335"/>
        <end position="374"/>
    </location>
</feature>
<keyword evidence="13" id="KW-0653">Protein transport</keyword>
<evidence type="ECO:0000313" key="23">
    <source>
        <dbReference type="EMBL" id="OJI80870.1"/>
    </source>
</evidence>
<keyword evidence="10" id="KW-0863">Zinc-finger</keyword>
<feature type="region of interest" description="Disordered" evidence="20">
    <location>
        <begin position="1061"/>
        <end position="1112"/>
    </location>
</feature>
<evidence type="ECO:0000256" key="21">
    <source>
        <dbReference type="SAM" id="Phobius"/>
    </source>
</evidence>
<evidence type="ECO:0000259" key="22">
    <source>
        <dbReference type="SMART" id="SM00184"/>
    </source>
</evidence>
<feature type="region of interest" description="Disordered" evidence="20">
    <location>
        <begin position="1186"/>
        <end position="1231"/>
    </location>
</feature>
<keyword evidence="17 19" id="KW-0472">Membrane</keyword>
<comment type="function">
    <text evidence="19">Mitochondrial mRNA stabilization factor.</text>
</comment>
<evidence type="ECO:0000256" key="1">
    <source>
        <dbReference type="ARBA" id="ARBA00003470"/>
    </source>
</evidence>
<keyword evidence="11 19" id="KW-0999">Mitochondrion inner membrane</keyword>
<keyword evidence="14 19" id="KW-0809">Transit peptide</keyword>
<sequence length="1244" mass="137983">MKRNLDLSWGSIFAPPRELFVCSVCLLTPSLVTVCLVCLLAASPIALLVATAKKAVELSFGTITAAILTIMNRALLRAAWSSRTALRAPPSVSRAALYRSTIHPPSSSSSAVPPASELKEEPTANSASESTPHIPWYLQEEAPVSESRQTTSRDQIPELPENPPAILPALLDYVFKDVGLDELKLIDLRGLETPPALGANVIMIIGTARSVKHLNVSADRLCRWLRSTYKLSPYADGLLGRNELKIKLRRKARRARLASRSGTMFDEKDDGITTGWICVNAGVVEETPVKKDENYRFEGFGHTATGTRVVVQMFTEEKRAEVDLESLWQKALDRSEREKQRISQVNSAAPSEEVRASNSINVSPSDREFGHASRFPTSPLFGQKRLLHTNRRPASQHFDRAAIHTEDTEVTLDSQPSSLLRDHDHSDNGKTTRSMDALFDHLSKLSDVQARIELGEGPEDNDSTLFMRLFHDLLSISTAAERAIARLVLFCNAISRQHPGYTKRGLYSAFTECTCAGCSVSDDLAFSVVSALLSPRLAGTSPEDIAGQVPEADQELALLVLEHLSLRGTNVVNMRVFDMIYRAVASSPSTTVPDGANDAQAENKSALYRVSRLIDTLDLPFEPEQARSLMLSLFQHGDYNGFWKLWRKGPLNGSLRTAADYKMLFRLHADLGDELRARDCASTWIPMMRREENPIPLEGELLVDIKRCLLLADPEIVQKAAEGSTSNLSFRRANDWRSAAIMEYLPSLQQEFDELKPSLFELLAEQQLSDLLPPSIRYILAVATHRHPRYLLRILNSYDEIYALLSLVVERYYLRTFGGSFTENFYSLKRERVLLTKNGEIPRAQLGAPGPVREALKLRTSDVWKNLLVLVGIPYLKRKLDEGYDIHAAPQASLIMSGGPRYNPGDDLPPNPTIRQRLLHYYKWFLRNIYPSVNAAYYFSIIAFNLAYLFDNTKYSSPFLWLIGTRIRRLSSADHRAIASILDPKPTPGSGPGGAGARTRPGSGLLGLLSPQNLYPQLLTSLRYFLPASIFALKFLEWWHASDFSRQLARKATEVLDLPAPVAAGMTPPSEKRKAAAAAAEKQQQQQQQQPSSPTLKSALKSTTPPARTRIQPPISATSYLPIFTVPLPPPDSAVASACPICLNALTNPTACQTGYVYCYVCIFHWLNGEHQRQLDFMNGEGAGAAWADDDLEGGEEGNKGDGDEEEMKKSRSRRGKWESGKGRCPVTGRRVLGGTEGLRRVLV</sequence>
<dbReference type="PANTHER" id="PTHR28087">
    <property type="entry name" value="ATPASE SYNTHESIS PROTEIN 25, MITOCHONDRIAL"/>
    <property type="match status" value="1"/>
</dbReference>
<reference evidence="24" key="1">
    <citation type="journal article" date="2017" name="Genome Biol.">
        <title>Comparative genomics reveals high biological diversity and specific adaptations in the industrially and medically important fungal genus Aspergillus.</title>
        <authorList>
            <person name="de Vries R.P."/>
            <person name="Riley R."/>
            <person name="Wiebenga A."/>
            <person name="Aguilar-Osorio G."/>
            <person name="Amillis S."/>
            <person name="Uchima C.A."/>
            <person name="Anderluh G."/>
            <person name="Asadollahi M."/>
            <person name="Askin M."/>
            <person name="Barry K."/>
            <person name="Battaglia E."/>
            <person name="Bayram O."/>
            <person name="Benocci T."/>
            <person name="Braus-Stromeyer S.A."/>
            <person name="Caldana C."/>
            <person name="Canovas D."/>
            <person name="Cerqueira G.C."/>
            <person name="Chen F."/>
            <person name="Chen W."/>
            <person name="Choi C."/>
            <person name="Clum A."/>
            <person name="Dos Santos R.A."/>
            <person name="Damasio A.R."/>
            <person name="Diallinas G."/>
            <person name="Emri T."/>
            <person name="Fekete E."/>
            <person name="Flipphi M."/>
            <person name="Freyberg S."/>
            <person name="Gallo A."/>
            <person name="Gournas C."/>
            <person name="Habgood R."/>
            <person name="Hainaut M."/>
            <person name="Harispe M.L."/>
            <person name="Henrissat B."/>
            <person name="Hilden K.S."/>
            <person name="Hope R."/>
            <person name="Hossain A."/>
            <person name="Karabika E."/>
            <person name="Karaffa L."/>
            <person name="Karanyi Z."/>
            <person name="Krasevec N."/>
            <person name="Kuo A."/>
            <person name="Kusch H."/>
            <person name="LaButti K."/>
            <person name="Lagendijk E.L."/>
            <person name="Lapidus A."/>
            <person name="Levasseur A."/>
            <person name="Lindquist E."/>
            <person name="Lipzen A."/>
            <person name="Logrieco A.F."/>
            <person name="MacCabe A."/>
            <person name="Maekelae M.R."/>
            <person name="Malavazi I."/>
            <person name="Melin P."/>
            <person name="Meyer V."/>
            <person name="Mielnichuk N."/>
            <person name="Miskei M."/>
            <person name="Molnar A.P."/>
            <person name="Mule G."/>
            <person name="Ngan C.Y."/>
            <person name="Orejas M."/>
            <person name="Orosz E."/>
            <person name="Ouedraogo J.P."/>
            <person name="Overkamp K.M."/>
            <person name="Park H.-S."/>
            <person name="Perrone G."/>
            <person name="Piumi F."/>
            <person name="Punt P.J."/>
            <person name="Ram A.F."/>
            <person name="Ramon A."/>
            <person name="Rauscher S."/>
            <person name="Record E."/>
            <person name="Riano-Pachon D.M."/>
            <person name="Robert V."/>
            <person name="Roehrig J."/>
            <person name="Ruller R."/>
            <person name="Salamov A."/>
            <person name="Salih N.S."/>
            <person name="Samson R.A."/>
            <person name="Sandor E."/>
            <person name="Sanguinetti M."/>
            <person name="Schuetze T."/>
            <person name="Sepcic K."/>
            <person name="Shelest E."/>
            <person name="Sherlock G."/>
            <person name="Sophianopoulou V."/>
            <person name="Squina F.M."/>
            <person name="Sun H."/>
            <person name="Susca A."/>
            <person name="Todd R.B."/>
            <person name="Tsang A."/>
            <person name="Unkles S.E."/>
            <person name="van de Wiele N."/>
            <person name="van Rossen-Uffink D."/>
            <person name="Oliveira J.V."/>
            <person name="Vesth T.C."/>
            <person name="Visser J."/>
            <person name="Yu J.-H."/>
            <person name="Zhou M."/>
            <person name="Andersen M.R."/>
            <person name="Archer D.B."/>
            <person name="Baker S.E."/>
            <person name="Benoit I."/>
            <person name="Brakhage A.A."/>
            <person name="Braus G.H."/>
            <person name="Fischer R."/>
            <person name="Frisvad J.C."/>
            <person name="Goldman G.H."/>
            <person name="Houbraken J."/>
            <person name="Oakley B."/>
            <person name="Pocsi I."/>
            <person name="Scazzocchio C."/>
            <person name="Seiboth B."/>
            <person name="vanKuyk P.A."/>
            <person name="Wortman J."/>
            <person name="Dyer P.S."/>
            <person name="Grigoriev I.V."/>
        </authorList>
    </citation>
    <scope>NUCLEOTIDE SEQUENCE [LARGE SCALE GENOMIC DNA]</scope>
    <source>
        <strain evidence="24">CBS 134.48</strain>
    </source>
</reference>